<dbReference type="Pfam" id="PF22752">
    <property type="entry name" value="DUF488-N3i"/>
    <property type="match status" value="1"/>
</dbReference>
<dbReference type="FunCoup" id="G9EQ42">
    <property type="interactions" value="22"/>
</dbReference>
<reference evidence="1 2" key="1">
    <citation type="journal article" date="2011" name="BMC Genomics">
        <title>Insight into cross-talk between intra-amoebal pathogens.</title>
        <authorList>
            <person name="Gimenez G."/>
            <person name="Bertelli C."/>
            <person name="Moliner C."/>
            <person name="Robert C."/>
            <person name="Raoult D."/>
            <person name="Fournier P.E."/>
            <person name="Greub G."/>
        </authorList>
    </citation>
    <scope>NUCLEOTIDE SEQUENCE [LARGE SCALE GENOMIC DNA]</scope>
    <source>
        <strain evidence="1 2">LLAP12</strain>
    </source>
</reference>
<keyword evidence="2" id="KW-1185">Reference proteome</keyword>
<proteinExistence type="predicted"/>
<dbReference type="OrthoDB" id="9790745at2"/>
<dbReference type="InParanoid" id="G9EQ42"/>
<dbReference type="PANTHER" id="PTHR36849:SF1">
    <property type="entry name" value="CYTOPLASMIC PROTEIN"/>
    <property type="match status" value="1"/>
</dbReference>
<dbReference type="eggNOG" id="COG3189">
    <property type="taxonomic scope" value="Bacteria"/>
</dbReference>
<accession>G9EQ42</accession>
<dbReference type="RefSeq" id="WP_006871297.1">
    <property type="nucleotide sequence ID" value="NZ_JH413828.1"/>
</dbReference>
<protein>
    <recommendedName>
        <fullName evidence="3">Uroporphyrin-III C-methyltransferase</fullName>
    </recommendedName>
</protein>
<name>G9EQ42_9GAMM</name>
<evidence type="ECO:0000313" key="1">
    <source>
        <dbReference type="EMBL" id="EHL30617.1"/>
    </source>
</evidence>
<sequence length="116" mass="13751">MIKIKRIYEAPEPPDGFRILVDKLWPRGIKKEKAALDQWLKEIAPSDMLRKWYNHEPEKWPEFQQRYATELADKQELLNMIKEKAKTETVTLLFGSKEKERNNAMALLKILNAIKN</sequence>
<dbReference type="HOGENOM" id="CLU_137928_0_0_6"/>
<gene>
    <name evidence="1" type="ORF">LDG_7387</name>
</gene>
<dbReference type="PANTHER" id="PTHR36849">
    <property type="entry name" value="CYTOPLASMIC PROTEIN-RELATED"/>
    <property type="match status" value="1"/>
</dbReference>
<dbReference type="InterPro" id="IPR052552">
    <property type="entry name" value="YeaO-like"/>
</dbReference>
<evidence type="ECO:0000313" key="2">
    <source>
        <dbReference type="Proteomes" id="UP000002770"/>
    </source>
</evidence>
<organism evidence="1 2">
    <name type="scientific">Legionella drancourtii LLAP12</name>
    <dbReference type="NCBI Taxonomy" id="658187"/>
    <lineage>
        <taxon>Bacteria</taxon>
        <taxon>Pseudomonadati</taxon>
        <taxon>Pseudomonadota</taxon>
        <taxon>Gammaproteobacteria</taxon>
        <taxon>Legionellales</taxon>
        <taxon>Legionellaceae</taxon>
        <taxon>Legionella</taxon>
    </lineage>
</organism>
<dbReference type="Proteomes" id="UP000002770">
    <property type="component" value="Unassembled WGS sequence"/>
</dbReference>
<evidence type="ECO:0008006" key="3">
    <source>
        <dbReference type="Google" id="ProtNLM"/>
    </source>
</evidence>
<dbReference type="STRING" id="658187.LDG_7387"/>
<dbReference type="AlphaFoldDB" id="G9EQ42"/>
<dbReference type="EMBL" id="JH413828">
    <property type="protein sequence ID" value="EHL30617.1"/>
    <property type="molecule type" value="Genomic_DNA"/>
</dbReference>